<dbReference type="Gene3D" id="3.40.50.720">
    <property type="entry name" value="NAD(P)-binding Rossmann-like Domain"/>
    <property type="match status" value="1"/>
</dbReference>
<dbReference type="SUPFAM" id="SSF51735">
    <property type="entry name" value="NAD(P)-binding Rossmann-fold domains"/>
    <property type="match status" value="1"/>
</dbReference>
<dbReference type="InParanoid" id="A0A423W786"/>
<dbReference type="AlphaFoldDB" id="A0A423W786"/>
<evidence type="ECO:0000256" key="6">
    <source>
        <dbReference type="SAM" id="Phobius"/>
    </source>
</evidence>
<proteinExistence type="inferred from homology"/>
<evidence type="ECO:0000256" key="2">
    <source>
        <dbReference type="ARBA" id="ARBA00022692"/>
    </source>
</evidence>
<evidence type="ECO:0000259" key="7">
    <source>
        <dbReference type="Pfam" id="PF20684"/>
    </source>
</evidence>
<dbReference type="OrthoDB" id="3934549at2759"/>
<comment type="subcellular location">
    <subcellularLocation>
        <location evidence="1">Membrane</location>
        <topology evidence="1">Multi-pass membrane protein</topology>
    </subcellularLocation>
</comment>
<evidence type="ECO:0000313" key="9">
    <source>
        <dbReference type="Proteomes" id="UP000285146"/>
    </source>
</evidence>
<keyword evidence="4 6" id="KW-0472">Membrane</keyword>
<gene>
    <name evidence="8" type="ORF">VPNG_08249</name>
</gene>
<evidence type="ECO:0000313" key="8">
    <source>
        <dbReference type="EMBL" id="ROV99191.1"/>
    </source>
</evidence>
<feature type="transmembrane region" description="Helical" evidence="6">
    <location>
        <begin position="26"/>
        <end position="49"/>
    </location>
</feature>
<feature type="domain" description="Rhodopsin" evidence="7">
    <location>
        <begin position="24"/>
        <end position="108"/>
    </location>
</feature>
<keyword evidence="3 6" id="KW-1133">Transmembrane helix</keyword>
<name>A0A423W786_9PEZI</name>
<dbReference type="GO" id="GO:0016020">
    <property type="term" value="C:membrane"/>
    <property type="evidence" value="ECO:0007669"/>
    <property type="project" value="UniProtKB-SubCell"/>
</dbReference>
<dbReference type="InterPro" id="IPR052337">
    <property type="entry name" value="SAT4-like"/>
</dbReference>
<keyword evidence="9" id="KW-1185">Reference proteome</keyword>
<dbReference type="InterPro" id="IPR049326">
    <property type="entry name" value="Rhodopsin_dom_fungi"/>
</dbReference>
<evidence type="ECO:0000256" key="4">
    <source>
        <dbReference type="ARBA" id="ARBA00023136"/>
    </source>
</evidence>
<evidence type="ECO:0000256" key="3">
    <source>
        <dbReference type="ARBA" id="ARBA00022989"/>
    </source>
</evidence>
<feature type="transmembrane region" description="Helical" evidence="6">
    <location>
        <begin position="61"/>
        <end position="81"/>
    </location>
</feature>
<dbReference type="Pfam" id="PF00106">
    <property type="entry name" value="adh_short"/>
    <property type="match status" value="1"/>
</dbReference>
<comment type="caution">
    <text evidence="8">The sequence shown here is derived from an EMBL/GenBank/DDBJ whole genome shotgun (WGS) entry which is preliminary data.</text>
</comment>
<comment type="similarity">
    <text evidence="5">Belongs to the SAT4 family.</text>
</comment>
<evidence type="ECO:0000256" key="5">
    <source>
        <dbReference type="ARBA" id="ARBA00038359"/>
    </source>
</evidence>
<dbReference type="PANTHER" id="PTHR33048:SF47">
    <property type="entry name" value="INTEGRAL MEMBRANE PROTEIN-RELATED"/>
    <property type="match status" value="1"/>
</dbReference>
<dbReference type="Pfam" id="PF20684">
    <property type="entry name" value="Fung_rhodopsin"/>
    <property type="match status" value="1"/>
</dbReference>
<dbReference type="InterPro" id="IPR036291">
    <property type="entry name" value="NAD(P)-bd_dom_sf"/>
</dbReference>
<dbReference type="STRING" id="1230097.A0A423W786"/>
<sequence length="214" mass="22870">MVDHGFGRHVSTLQASEKVYLSKMNWIGAAVPSVVIDIIILILPLPKLWHLKINTARKIGLMTVFILGYCVVIMSIGRLVAVVTSLEAVQADSSYALIPTYYWASAELINAVHRDVYPLLDPSNPALAASGKTVLITGVSGGVGKAIAEAWAIAGARAIVITGRKVDLLDAVAERLRGITAAAYTKVFVHAADLRSDKNVEQLWTKALADVGPS</sequence>
<accession>A0A423W786</accession>
<dbReference type="EMBL" id="LKEB01000059">
    <property type="protein sequence ID" value="ROV99191.1"/>
    <property type="molecule type" value="Genomic_DNA"/>
</dbReference>
<dbReference type="InterPro" id="IPR002347">
    <property type="entry name" value="SDR_fam"/>
</dbReference>
<dbReference type="Proteomes" id="UP000285146">
    <property type="component" value="Unassembled WGS sequence"/>
</dbReference>
<reference evidence="8 9" key="1">
    <citation type="submission" date="2015-09" db="EMBL/GenBank/DDBJ databases">
        <title>Host preference determinants of Valsa canker pathogens revealed by comparative genomics.</title>
        <authorList>
            <person name="Yin Z."/>
            <person name="Huang L."/>
        </authorList>
    </citation>
    <scope>NUCLEOTIDE SEQUENCE [LARGE SCALE GENOMIC DNA]</scope>
    <source>
        <strain evidence="8 9">SXYLt</strain>
    </source>
</reference>
<evidence type="ECO:0000256" key="1">
    <source>
        <dbReference type="ARBA" id="ARBA00004141"/>
    </source>
</evidence>
<organism evidence="8 9">
    <name type="scientific">Cytospora leucostoma</name>
    <dbReference type="NCBI Taxonomy" id="1230097"/>
    <lineage>
        <taxon>Eukaryota</taxon>
        <taxon>Fungi</taxon>
        <taxon>Dikarya</taxon>
        <taxon>Ascomycota</taxon>
        <taxon>Pezizomycotina</taxon>
        <taxon>Sordariomycetes</taxon>
        <taxon>Sordariomycetidae</taxon>
        <taxon>Diaporthales</taxon>
        <taxon>Cytosporaceae</taxon>
        <taxon>Cytospora</taxon>
    </lineage>
</organism>
<dbReference type="PANTHER" id="PTHR33048">
    <property type="entry name" value="PTH11-LIKE INTEGRAL MEMBRANE PROTEIN (AFU_ORTHOLOGUE AFUA_5G11245)"/>
    <property type="match status" value="1"/>
</dbReference>
<keyword evidence="2 6" id="KW-0812">Transmembrane</keyword>
<protein>
    <recommendedName>
        <fullName evidence="7">Rhodopsin domain-containing protein</fullName>
    </recommendedName>
</protein>